<dbReference type="STRING" id="61424.A0A2T9YQJ6"/>
<evidence type="ECO:0000256" key="3">
    <source>
        <dbReference type="ARBA" id="ARBA00009223"/>
    </source>
</evidence>
<protein>
    <recommendedName>
        <fullName evidence="4 6">U3 small nucleolar RNA-associated protein 25</fullName>
        <shortName evidence="6">U3 snoRNA-associated protein 25</shortName>
    </recommendedName>
</protein>
<feature type="compositionally biased region" description="Basic and acidic residues" evidence="7">
    <location>
        <begin position="79"/>
        <end position="90"/>
    </location>
</feature>
<dbReference type="AlphaFoldDB" id="A0A2T9YQJ6"/>
<accession>A0A2T9YQJ6</accession>
<feature type="compositionally biased region" description="Acidic residues" evidence="7">
    <location>
        <begin position="367"/>
        <end position="376"/>
    </location>
</feature>
<feature type="region of interest" description="Disordered" evidence="7">
    <location>
        <begin position="1"/>
        <end position="35"/>
    </location>
</feature>
<feature type="compositionally biased region" description="Low complexity" evidence="7">
    <location>
        <begin position="112"/>
        <end position="129"/>
    </location>
</feature>
<organism evidence="10 11">
    <name type="scientific">Furculomyces boomerangus</name>
    <dbReference type="NCBI Taxonomy" id="61424"/>
    <lineage>
        <taxon>Eukaryota</taxon>
        <taxon>Fungi</taxon>
        <taxon>Fungi incertae sedis</taxon>
        <taxon>Zoopagomycota</taxon>
        <taxon>Kickxellomycotina</taxon>
        <taxon>Harpellomycetes</taxon>
        <taxon>Harpellales</taxon>
        <taxon>Harpellaceae</taxon>
        <taxon>Furculomyces</taxon>
    </lineage>
</organism>
<gene>
    <name evidence="10" type="ORF">BB559_002952</name>
</gene>
<dbReference type="Pfam" id="PF22916">
    <property type="entry name" value="UTP25_NTPase-like"/>
    <property type="match status" value="1"/>
</dbReference>
<sequence length="789" mass="92024">MVKKSGNRQTYTRRELNQLKEYGQLDPTSLKGSENDLEEAISRAINKRETSRFATFTVNKKPKFEKNQKKKRNYTSYESPKESIPENDQKEEQEEDSYINLLSKLKTRNAEESLSSESDIESDTSIQDSLQEESDIGEQDSSQEKSEQEELGDSDLEPDNLIEESEQEIETKDVHSESEELEEQSEESKDDSNGVGTENDPFMRHYELVTENELAKRVSKITTAKYLVSEVDTGIGSDKQVILYSTTEEPEELPEFVHISKEKIKQRIMGNFAKENEQVITEMNTKYQNEQDFVKSQVMTDDQAQLFQYLNSHKDLLYGYRTYMNGKSLMSVYALHVLNHVLKSRDRVVKHNTRLSKANKSGKSAEENSEMQEEEYRDQGFTRPSVLVLLPYRSQAHLFINFLTKFLGTTAINLDRFNNEFGVEEEDVDQKKPGKFYTQKIGMRVTKKNIKLYSDFYLSDILVASPMGLRLVTGSEQNDSKLDYDFLSSIDMLVMDQCDALQMQNWDHVIHMFSRLNLVPKKPRDTDYSRLRSYYLDGMNKHVRQTIILSDYLTPELVNVFNRECLNYEGKIKMRRLYEGTISKVIMKPLEMKFNKIPTKSITSSNDDRFNYFVSKIFPLMKDAGTMVFIPSYFDYVRVRNFIKKHDESLGMINEYTPKPQVSRVRTLFYQGRMSTILYTERFHYYYRLKIKGTNKIIFYGLPDHPEYYPELVNLLLDSKKTSENMMNESEFGSSEPMMSLLNVGGKINVLPPITILYNKYDVLKLQRIVGEKLARKIIDSKDPFYSKF</sequence>
<comment type="function">
    <text evidence="1 6">DEAD-box RNA helicase-like protein required for pre-18S rRNA processing, specifically at sites A0, A1, and A2.</text>
</comment>
<dbReference type="PANTHER" id="PTHR12933:SF0">
    <property type="entry name" value="U3 SMALL NUCLEOLAR RNA-ASSOCIATED PROTEIN 25 HOMOLOG"/>
    <property type="match status" value="1"/>
</dbReference>
<keyword evidence="11" id="KW-1185">Reference proteome</keyword>
<reference evidence="10 11" key="1">
    <citation type="journal article" date="2018" name="MBio">
        <title>Comparative Genomics Reveals the Core Gene Toolbox for the Fungus-Insect Symbiosis.</title>
        <authorList>
            <person name="Wang Y."/>
            <person name="Stata M."/>
            <person name="Wang W."/>
            <person name="Stajich J.E."/>
            <person name="White M.M."/>
            <person name="Moncalvo J.M."/>
        </authorList>
    </citation>
    <scope>NUCLEOTIDE SEQUENCE [LARGE SCALE GENOMIC DNA]</scope>
    <source>
        <strain evidence="10 11">AUS-77-4</strain>
    </source>
</reference>
<evidence type="ECO:0000259" key="8">
    <source>
        <dbReference type="Pfam" id="PF06862"/>
    </source>
</evidence>
<feature type="region of interest" description="Disordered" evidence="7">
    <location>
        <begin position="59"/>
        <end position="200"/>
    </location>
</feature>
<evidence type="ECO:0000256" key="6">
    <source>
        <dbReference type="RuleBase" id="RU365070"/>
    </source>
</evidence>
<dbReference type="Proteomes" id="UP000245699">
    <property type="component" value="Unassembled WGS sequence"/>
</dbReference>
<dbReference type="OrthoDB" id="10264378at2759"/>
<evidence type="ECO:0000256" key="7">
    <source>
        <dbReference type="SAM" id="MobiDB-lite"/>
    </source>
</evidence>
<evidence type="ECO:0000313" key="11">
    <source>
        <dbReference type="Proteomes" id="UP000245699"/>
    </source>
</evidence>
<feature type="domain" description="UTP25 NTP hydrolase-like" evidence="9">
    <location>
        <begin position="314"/>
        <end position="572"/>
    </location>
</feature>
<feature type="compositionally biased region" description="Basic and acidic residues" evidence="7">
    <location>
        <begin position="169"/>
        <end position="178"/>
    </location>
</feature>
<proteinExistence type="inferred from homology"/>
<evidence type="ECO:0000256" key="5">
    <source>
        <dbReference type="ARBA" id="ARBA00023242"/>
    </source>
</evidence>
<dbReference type="Gene3D" id="3.40.50.300">
    <property type="entry name" value="P-loop containing nucleotide triphosphate hydrolases"/>
    <property type="match status" value="1"/>
</dbReference>
<keyword evidence="6" id="KW-0687">Ribonucleoprotein</keyword>
<evidence type="ECO:0000256" key="2">
    <source>
        <dbReference type="ARBA" id="ARBA00004604"/>
    </source>
</evidence>
<comment type="similarity">
    <text evidence="3 6">Belongs to the UTP25 family.</text>
</comment>
<dbReference type="InterPro" id="IPR053939">
    <property type="entry name" value="UTP25_C"/>
</dbReference>
<feature type="compositionally biased region" description="Acidic residues" evidence="7">
    <location>
        <begin position="149"/>
        <end position="168"/>
    </location>
</feature>
<dbReference type="PANTHER" id="PTHR12933">
    <property type="entry name" value="ORF PROTEIN-RELATED"/>
    <property type="match status" value="1"/>
</dbReference>
<dbReference type="InterPro" id="IPR053940">
    <property type="entry name" value="UTP25_NTPase-like"/>
</dbReference>
<keyword evidence="5 6" id="KW-0539">Nucleus</keyword>
<dbReference type="EMBL" id="MBFT01000237">
    <property type="protein sequence ID" value="PVU94630.1"/>
    <property type="molecule type" value="Genomic_DNA"/>
</dbReference>
<evidence type="ECO:0000256" key="4">
    <source>
        <dbReference type="ARBA" id="ARBA00015422"/>
    </source>
</evidence>
<keyword evidence="6" id="KW-0690">Ribosome biogenesis</keyword>
<dbReference type="GO" id="GO:0019843">
    <property type="term" value="F:rRNA binding"/>
    <property type="evidence" value="ECO:0007669"/>
    <property type="project" value="TreeGrafter"/>
</dbReference>
<evidence type="ECO:0000313" key="10">
    <source>
        <dbReference type="EMBL" id="PVU94630.1"/>
    </source>
</evidence>
<dbReference type="GO" id="GO:0034511">
    <property type="term" value="F:U3 snoRNA binding"/>
    <property type="evidence" value="ECO:0007669"/>
    <property type="project" value="InterPro"/>
</dbReference>
<dbReference type="GO" id="GO:0032040">
    <property type="term" value="C:small-subunit processome"/>
    <property type="evidence" value="ECO:0007669"/>
    <property type="project" value="TreeGrafter"/>
</dbReference>
<evidence type="ECO:0000259" key="9">
    <source>
        <dbReference type="Pfam" id="PF22916"/>
    </source>
</evidence>
<comment type="subunit">
    <text evidence="6">Component of the ribosomal small subunit (SSU) processome composed of at least 40 protein subunits and snoRNA U3.</text>
</comment>
<comment type="subcellular location">
    <subcellularLocation>
        <location evidence="2 6">Nucleus</location>
        <location evidence="2 6">Nucleolus</location>
    </subcellularLocation>
</comment>
<evidence type="ECO:0000256" key="1">
    <source>
        <dbReference type="ARBA" id="ARBA00002883"/>
    </source>
</evidence>
<dbReference type="GO" id="GO:0000462">
    <property type="term" value="P:maturation of SSU-rRNA from tricistronic rRNA transcript (SSU-rRNA, 5.8S rRNA, LSU-rRNA)"/>
    <property type="evidence" value="ECO:0007669"/>
    <property type="project" value="TreeGrafter"/>
</dbReference>
<dbReference type="InterPro" id="IPR010678">
    <property type="entry name" value="UTP25"/>
</dbReference>
<feature type="domain" description="UTP25 C-terminal" evidence="8">
    <location>
        <begin position="589"/>
        <end position="786"/>
    </location>
</feature>
<dbReference type="InterPro" id="IPR027417">
    <property type="entry name" value="P-loop_NTPase"/>
</dbReference>
<name>A0A2T9YQJ6_9FUNG</name>
<dbReference type="Pfam" id="PF06862">
    <property type="entry name" value="Utp25_C"/>
    <property type="match status" value="1"/>
</dbReference>
<keyword evidence="6" id="KW-0698">rRNA processing</keyword>
<comment type="caution">
    <text evidence="10">The sequence shown here is derived from an EMBL/GenBank/DDBJ whole genome shotgun (WGS) entry which is preliminary data.</text>
</comment>
<feature type="region of interest" description="Disordered" evidence="7">
    <location>
        <begin position="355"/>
        <end position="376"/>
    </location>
</feature>